<dbReference type="RefSeq" id="WP_264816597.1">
    <property type="nucleotide sequence ID" value="NZ_BAPV01000043.1"/>
</dbReference>
<evidence type="ECO:0000313" key="5">
    <source>
        <dbReference type="Proteomes" id="UP001062776"/>
    </source>
</evidence>
<comment type="similarity">
    <text evidence="1">Belongs to the aldehyde dehydrogenase family.</text>
</comment>
<dbReference type="Proteomes" id="UP001062776">
    <property type="component" value="Unassembled WGS sequence"/>
</dbReference>
<sequence length="455" mass="48741">MSDGQNANFCIEGDLPAADAEGKDYFRINGTITALRTTQGAWRLVPLSRRLAILRRFRRRLWKAVPELLGLIPDHAALDVLTAEVLPLIAASRFLTREAREILSTRSLSLLQRPLWLFGVSSKVKRVPLGVVLILAPGNYPLMLAGVQALQAIIAGNVVALKPAPGRTALLARFVSLLEEAGLPRGVIRLIDEEAGPAASAAAVDLIVLTGSARTGRAVAQAAAQRMTPTIMELSGSDPVFVLPTASLAIVARALHFGLTLKSGHTCIAPRRVFVPRTLIPALRAEMDTVFGGPLTPLRSSQIDAVEELAQRVRDAGGSTTRYMAATIFFLEPAQAKLADLDLFAPWLAIIGVDSVAQAIALERDSVHALGASIFGDEREALTVARSIAAGTICINDVIVPSADPRLPFGGARSSGWGVTRGREGLLSMTRPVSVSVRRRAALHLLPWVRARHRK</sequence>
<dbReference type="PANTHER" id="PTHR42804:SF1">
    <property type="entry name" value="ALDEHYDE DEHYDROGENASE-RELATED"/>
    <property type="match status" value="1"/>
</dbReference>
<name>A0ABQ0Q4Z0_9PROT</name>
<protein>
    <submittedName>
        <fullName evidence="4">Aldehyde dehydrogenase</fullName>
    </submittedName>
</protein>
<comment type="caution">
    <text evidence="4">The sequence shown here is derived from an EMBL/GenBank/DDBJ whole genome shotgun (WGS) entry which is preliminary data.</text>
</comment>
<evidence type="ECO:0000313" key="4">
    <source>
        <dbReference type="EMBL" id="GBQ91660.1"/>
    </source>
</evidence>
<organism evidence="4 5">
    <name type="scientific">Asaia krungthepensis NRIC 0535</name>
    <dbReference type="NCBI Taxonomy" id="1307925"/>
    <lineage>
        <taxon>Bacteria</taxon>
        <taxon>Pseudomonadati</taxon>
        <taxon>Pseudomonadota</taxon>
        <taxon>Alphaproteobacteria</taxon>
        <taxon>Acetobacterales</taxon>
        <taxon>Acetobacteraceae</taxon>
        <taxon>Asaia</taxon>
    </lineage>
</organism>
<dbReference type="Gene3D" id="3.40.309.10">
    <property type="entry name" value="Aldehyde Dehydrogenase, Chain A, domain 2"/>
    <property type="match status" value="1"/>
</dbReference>
<evidence type="ECO:0000256" key="1">
    <source>
        <dbReference type="ARBA" id="ARBA00009986"/>
    </source>
</evidence>
<keyword evidence="5" id="KW-1185">Reference proteome</keyword>
<reference evidence="4" key="1">
    <citation type="submission" date="2013-04" db="EMBL/GenBank/DDBJ databases">
        <title>The genome sequencing project of 58 acetic acid bacteria.</title>
        <authorList>
            <person name="Okamoto-Kainuma A."/>
            <person name="Ishikawa M."/>
            <person name="Umino S."/>
            <person name="Koizumi Y."/>
            <person name="Shiwa Y."/>
            <person name="Yoshikawa H."/>
            <person name="Matsutani M."/>
            <person name="Matsushita K."/>
        </authorList>
    </citation>
    <scope>NUCLEOTIDE SEQUENCE</scope>
    <source>
        <strain evidence="4">NRIC 0535</strain>
    </source>
</reference>
<dbReference type="InterPro" id="IPR015590">
    <property type="entry name" value="Aldehyde_DH_dom"/>
</dbReference>
<dbReference type="Gene3D" id="3.40.605.10">
    <property type="entry name" value="Aldehyde Dehydrogenase, Chain A, domain 1"/>
    <property type="match status" value="1"/>
</dbReference>
<proteinExistence type="inferred from homology"/>
<dbReference type="EMBL" id="BAPV01000043">
    <property type="protein sequence ID" value="GBQ91660.1"/>
    <property type="molecule type" value="Genomic_DNA"/>
</dbReference>
<feature type="domain" description="Aldehyde dehydrogenase" evidence="3">
    <location>
        <begin position="29"/>
        <end position="432"/>
    </location>
</feature>
<dbReference type="InterPro" id="IPR016163">
    <property type="entry name" value="Ald_DH_C"/>
</dbReference>
<evidence type="ECO:0000256" key="2">
    <source>
        <dbReference type="ARBA" id="ARBA00023002"/>
    </source>
</evidence>
<keyword evidence="2" id="KW-0560">Oxidoreductase</keyword>
<dbReference type="InterPro" id="IPR016162">
    <property type="entry name" value="Ald_DH_N"/>
</dbReference>
<dbReference type="SUPFAM" id="SSF53720">
    <property type="entry name" value="ALDH-like"/>
    <property type="match status" value="1"/>
</dbReference>
<gene>
    <name evidence="4" type="ORF">AA0535_2361</name>
</gene>
<accession>A0ABQ0Q4Z0</accession>
<evidence type="ECO:0000259" key="3">
    <source>
        <dbReference type="Pfam" id="PF00171"/>
    </source>
</evidence>
<dbReference type="InterPro" id="IPR016161">
    <property type="entry name" value="Ald_DH/histidinol_DH"/>
</dbReference>
<dbReference type="Pfam" id="PF00171">
    <property type="entry name" value="Aldedh"/>
    <property type="match status" value="1"/>
</dbReference>
<dbReference type="PANTHER" id="PTHR42804">
    <property type="entry name" value="ALDEHYDE DEHYDROGENASE"/>
    <property type="match status" value="1"/>
</dbReference>